<sequence>MRLTFFEVVIVATIIFFVLIESFCIKCIIYLIKGVLRNPIFKCKEFKSVREWISDELKDKESYEIKDDKFLNDYCDNKRCENDFDLISAGCLYLLDQFYSDSGVLPSPSKSNPYIVDYILIWLSYMLNLKKSEENIIDTFYNNYINTCGKYKTEKSEFNYHDHDNYKGLIDKRKEFLYMDRNIVTKFYEAFKSLCNLYNELDYEKKNCENYLDDNNEFFNKYEELKKNTSIADRSPYKEILFTLSTDYDDFKKECNSILSYLSAKTKEKPGQTLLDSSGQYVDSLGQGVDSFEQYVDNPDITSSSSSIVSKLIPVLLIFGAIAIFLGISYKVNNKELKNNFHYIYAKIKQNMRFLKFYISIHYLDFGNDFKNKN</sequence>
<name>Q7RC89_PLAYO</name>
<evidence type="ECO:0000313" key="3">
    <source>
        <dbReference type="Proteomes" id="UP000008553"/>
    </source>
</evidence>
<gene>
    <name evidence="2" type="ORF">PY05895</name>
</gene>
<dbReference type="InParanoid" id="Q7RC89"/>
<dbReference type="InterPro" id="IPR006477">
    <property type="entry name" value="Yir_bir_cir"/>
</dbReference>
<feature type="transmembrane region" description="Helical" evidence="1">
    <location>
        <begin position="6"/>
        <end position="32"/>
    </location>
</feature>
<evidence type="ECO:0000313" key="2">
    <source>
        <dbReference type="EMBL" id="EAA18000.1"/>
    </source>
</evidence>
<keyword evidence="1" id="KW-0812">Transmembrane</keyword>
<keyword evidence="1" id="KW-0472">Membrane</keyword>
<dbReference type="EMBL" id="AABL01001933">
    <property type="protein sequence ID" value="EAA18000.1"/>
    <property type="molecule type" value="Genomic_DNA"/>
</dbReference>
<proteinExistence type="predicted"/>
<protein>
    <submittedName>
        <fullName evidence="2">Yir4 protein</fullName>
    </submittedName>
</protein>
<comment type="caution">
    <text evidence="2">The sequence shown here is derived from an EMBL/GenBank/DDBJ whole genome shotgun (WGS) entry which is preliminary data.</text>
</comment>
<organism evidence="2 3">
    <name type="scientific">Plasmodium yoelii yoelii</name>
    <dbReference type="NCBI Taxonomy" id="73239"/>
    <lineage>
        <taxon>Eukaryota</taxon>
        <taxon>Sar</taxon>
        <taxon>Alveolata</taxon>
        <taxon>Apicomplexa</taxon>
        <taxon>Aconoidasida</taxon>
        <taxon>Haemosporida</taxon>
        <taxon>Plasmodiidae</taxon>
        <taxon>Plasmodium</taxon>
        <taxon>Plasmodium (Vinckeia)</taxon>
    </lineage>
</organism>
<accession>Q7RC89</accession>
<dbReference type="NCBIfam" id="TIGR01590">
    <property type="entry name" value="yir-bir-cir_Pla"/>
    <property type="match status" value="1"/>
</dbReference>
<dbReference type="AlphaFoldDB" id="Q7RC89"/>
<keyword evidence="3" id="KW-1185">Reference proteome</keyword>
<dbReference type="Pfam" id="PF06022">
    <property type="entry name" value="Cir_Bir_Yir"/>
    <property type="match status" value="1"/>
</dbReference>
<feature type="transmembrane region" description="Helical" evidence="1">
    <location>
        <begin position="312"/>
        <end position="330"/>
    </location>
</feature>
<dbReference type="Proteomes" id="UP000008553">
    <property type="component" value="Unassembled WGS sequence"/>
</dbReference>
<reference evidence="2 3" key="1">
    <citation type="journal article" date="2002" name="Nature">
        <title>Genome sequence and comparative analysis of the model rodent malaria parasite Plasmodium yoelii yoelii.</title>
        <authorList>
            <person name="Carlton J.M."/>
            <person name="Angiuoli S.V."/>
            <person name="Suh B.B."/>
            <person name="Kooij T.W."/>
            <person name="Pertea M."/>
            <person name="Silva J.C."/>
            <person name="Ermolaeva M.D."/>
            <person name="Allen J.E."/>
            <person name="Selengut J.D."/>
            <person name="Koo H.L."/>
            <person name="Peterson J.D."/>
            <person name="Pop M."/>
            <person name="Kosack D.S."/>
            <person name="Shumway M.F."/>
            <person name="Bidwell S.L."/>
            <person name="Shallom S.J."/>
            <person name="van Aken S.E."/>
            <person name="Riedmuller S.B."/>
            <person name="Feldblyum T.V."/>
            <person name="Cho J.K."/>
            <person name="Quackenbush J."/>
            <person name="Sedegah M."/>
            <person name="Shoaibi A."/>
            <person name="Cummings L.M."/>
            <person name="Florens L."/>
            <person name="Yates J.R."/>
            <person name="Raine J.D."/>
            <person name="Sinden R.E."/>
            <person name="Harris M.A."/>
            <person name="Cunningham D.A."/>
            <person name="Preiser P.R."/>
            <person name="Bergman L.W."/>
            <person name="Vaidya A.B."/>
            <person name="van Lin L.H."/>
            <person name="Janse C.J."/>
            <person name="Waters A.P."/>
            <person name="Smith H.O."/>
            <person name="White O.R."/>
            <person name="Salzberg S.L."/>
            <person name="Venter J.C."/>
            <person name="Fraser C.M."/>
            <person name="Hoffman S.L."/>
            <person name="Gardner M.J."/>
            <person name="Carucci D.J."/>
        </authorList>
    </citation>
    <scope>NUCLEOTIDE SEQUENCE [LARGE SCALE GENOMIC DNA]</scope>
    <source>
        <strain evidence="2 3">17XNL</strain>
    </source>
</reference>
<dbReference type="PaxDb" id="73239-Q7RC89"/>
<evidence type="ECO:0000256" key="1">
    <source>
        <dbReference type="SAM" id="Phobius"/>
    </source>
</evidence>
<keyword evidence="1" id="KW-1133">Transmembrane helix</keyword>